<feature type="chain" id="PRO_5030802540" evidence="1">
    <location>
        <begin position="21"/>
        <end position="580"/>
    </location>
</feature>
<sequence>MRKIALTTLLAGSLVGTAFGAKVSFSLDIEALSDSAGSELSSTGLLVLVVDSNNDGFQSPAAGTIVSGDDQIVTSWDLSQVGPGTTDITLVGGGIDYAADWDEGDPLALIWFPGLSDSNQTPAADEPYGFFTAEESLVSGHSWVMPKEGVLLHSLKLFTASASKLVFAGEVPDSIGKAAYAVGQAIPTVTAPTAITLNATGSTIQVSWTDGSASTGGFLVQRKSSTSDEWVTVGVTESGASSYTDDYNIIPGTTYDYRLLAVSGYSTATGVAQAVEAVRSRIIAFDSRAKMMTGVYKRTIDLSVTGSEDLAVLLQAIGPSLHDSGYVSTDKTIPTDTALDLYYGIQPADADDRLIDGNDDWDLYEDPELIESVMVDYGAYPMYNYPESGDSAFLAMVKEIAGGYTAPVYDPLGSEGVAVVGIYDVNYLEETVPETRLTGVASRSFVGTGFENFRSSVNIVGQVPMTLLIRGQGPWLRDLSETDAFNSEVVLDNPTVTFYKLVSGAWEVVATNDDWGTDNSATVAEIHAASDAVGLPRLTEGSADSAMLLTVEPGIYQAIMDGVDGETGVAQIAIFEVPAE</sequence>
<dbReference type="Gene3D" id="2.60.40.10">
    <property type="entry name" value="Immunoglobulins"/>
    <property type="match status" value="1"/>
</dbReference>
<keyword evidence="4" id="KW-1185">Reference proteome</keyword>
<feature type="signal peptide" evidence="1">
    <location>
        <begin position="1"/>
        <end position="20"/>
    </location>
</feature>
<dbReference type="PROSITE" id="PS50853">
    <property type="entry name" value="FN3"/>
    <property type="match status" value="1"/>
</dbReference>
<evidence type="ECO:0000256" key="1">
    <source>
        <dbReference type="SAM" id="SignalP"/>
    </source>
</evidence>
<protein>
    <submittedName>
        <fullName evidence="3">Fibronectin type III domain-containing protein</fullName>
    </submittedName>
</protein>
<dbReference type="RefSeq" id="WP_185659867.1">
    <property type="nucleotide sequence ID" value="NZ_CAWPOO010000007.1"/>
</dbReference>
<organism evidence="3 4">
    <name type="scientific">Pelagicoccus albus</name>
    <dbReference type="NCBI Taxonomy" id="415222"/>
    <lineage>
        <taxon>Bacteria</taxon>
        <taxon>Pseudomonadati</taxon>
        <taxon>Verrucomicrobiota</taxon>
        <taxon>Opitutia</taxon>
        <taxon>Puniceicoccales</taxon>
        <taxon>Pelagicoccaceae</taxon>
        <taxon>Pelagicoccus</taxon>
    </lineage>
</organism>
<evidence type="ECO:0000313" key="4">
    <source>
        <dbReference type="Proteomes" id="UP000526501"/>
    </source>
</evidence>
<dbReference type="SUPFAM" id="SSF49265">
    <property type="entry name" value="Fibronectin type III"/>
    <property type="match status" value="1"/>
</dbReference>
<accession>A0A7X1B5G0</accession>
<name>A0A7X1B5G0_9BACT</name>
<keyword evidence="1" id="KW-0732">Signal</keyword>
<proteinExistence type="predicted"/>
<evidence type="ECO:0000259" key="2">
    <source>
        <dbReference type="PROSITE" id="PS50853"/>
    </source>
</evidence>
<feature type="domain" description="Fibronectin type-III" evidence="2">
    <location>
        <begin position="188"/>
        <end position="283"/>
    </location>
</feature>
<reference evidence="3 4" key="1">
    <citation type="submission" date="2020-07" db="EMBL/GenBank/DDBJ databases">
        <authorList>
            <person name="Feng X."/>
        </authorList>
    </citation>
    <scope>NUCLEOTIDE SEQUENCE [LARGE SCALE GENOMIC DNA]</scope>
    <source>
        <strain evidence="3 4">JCM23202</strain>
    </source>
</reference>
<comment type="caution">
    <text evidence="3">The sequence shown here is derived from an EMBL/GenBank/DDBJ whole genome shotgun (WGS) entry which is preliminary data.</text>
</comment>
<gene>
    <name evidence="3" type="ORF">H5P27_07985</name>
</gene>
<dbReference type="InterPro" id="IPR003961">
    <property type="entry name" value="FN3_dom"/>
</dbReference>
<dbReference type="InterPro" id="IPR036116">
    <property type="entry name" value="FN3_sf"/>
</dbReference>
<dbReference type="CDD" id="cd00063">
    <property type="entry name" value="FN3"/>
    <property type="match status" value="1"/>
</dbReference>
<dbReference type="AlphaFoldDB" id="A0A7X1B5G0"/>
<evidence type="ECO:0000313" key="3">
    <source>
        <dbReference type="EMBL" id="MBC2605981.1"/>
    </source>
</evidence>
<dbReference type="InterPro" id="IPR013783">
    <property type="entry name" value="Ig-like_fold"/>
</dbReference>
<dbReference type="EMBL" id="JACHVC010000007">
    <property type="protein sequence ID" value="MBC2605981.1"/>
    <property type="molecule type" value="Genomic_DNA"/>
</dbReference>
<dbReference type="Proteomes" id="UP000526501">
    <property type="component" value="Unassembled WGS sequence"/>
</dbReference>